<feature type="binding site" evidence="4">
    <location>
        <position position="46"/>
    </location>
    <ligand>
        <name>Fe cation</name>
        <dbReference type="ChEBI" id="CHEBI:24875"/>
    </ligand>
</feature>
<feature type="binding site" evidence="4">
    <location>
        <position position="82"/>
    </location>
    <ligand>
        <name>Fe cation</name>
        <dbReference type="ChEBI" id="CHEBI:24875"/>
    </ligand>
</feature>
<dbReference type="CDD" id="cd00657">
    <property type="entry name" value="Ferritin_like"/>
    <property type="match status" value="1"/>
</dbReference>
<keyword evidence="3 4" id="KW-0408">Iron</keyword>
<dbReference type="GO" id="GO:0005829">
    <property type="term" value="C:cytosol"/>
    <property type="evidence" value="ECO:0007669"/>
    <property type="project" value="TreeGrafter"/>
</dbReference>
<dbReference type="PROSITE" id="PS50905">
    <property type="entry name" value="FERRITIN_LIKE"/>
    <property type="match status" value="1"/>
</dbReference>
<dbReference type="PANTHER" id="PTHR30295:SF1">
    <property type="entry name" value="DNA PROTECTION DURING STARVATION PROTEIN"/>
    <property type="match status" value="1"/>
</dbReference>
<dbReference type="EMBL" id="JACHJP010000011">
    <property type="protein sequence ID" value="MBB4919981.1"/>
    <property type="molecule type" value="Genomic_DNA"/>
</dbReference>
<comment type="cofactor">
    <cofactor evidence="1">
        <name>heme b</name>
        <dbReference type="ChEBI" id="CHEBI:60344"/>
    </cofactor>
</comment>
<accession>A0A7W7VRD1</accession>
<dbReference type="RefSeq" id="WP_184723165.1">
    <property type="nucleotide sequence ID" value="NZ_JACHJP010000011.1"/>
</dbReference>
<organism evidence="6 7">
    <name type="scientific">Streptosporangium saharense</name>
    <dbReference type="NCBI Taxonomy" id="1706840"/>
    <lineage>
        <taxon>Bacteria</taxon>
        <taxon>Bacillati</taxon>
        <taxon>Actinomycetota</taxon>
        <taxon>Actinomycetes</taxon>
        <taxon>Streptosporangiales</taxon>
        <taxon>Streptosporangiaceae</taxon>
        <taxon>Streptosporangium</taxon>
    </lineage>
</organism>
<dbReference type="InterPro" id="IPR008331">
    <property type="entry name" value="Ferritin_DPS_dom"/>
</dbReference>
<keyword evidence="7" id="KW-1185">Reference proteome</keyword>
<dbReference type="AlphaFoldDB" id="A0A7W7VRD1"/>
<dbReference type="GO" id="GO:0008199">
    <property type="term" value="F:ferric iron binding"/>
    <property type="evidence" value="ECO:0007669"/>
    <property type="project" value="InterPro"/>
</dbReference>
<dbReference type="InterPro" id="IPR009078">
    <property type="entry name" value="Ferritin-like_SF"/>
</dbReference>
<dbReference type="Proteomes" id="UP000552644">
    <property type="component" value="Unassembled WGS sequence"/>
</dbReference>
<keyword evidence="6" id="KW-0560">Oxidoreductase</keyword>
<evidence type="ECO:0000256" key="3">
    <source>
        <dbReference type="ARBA" id="ARBA00023004"/>
    </source>
</evidence>
<keyword evidence="4" id="KW-0479">Metal-binding</keyword>
<dbReference type="PIRSF" id="PIRSF018063">
    <property type="entry name" value="Ferrtn_UCP018063"/>
    <property type="match status" value="1"/>
</dbReference>
<dbReference type="Gene3D" id="1.20.1260.10">
    <property type="match status" value="1"/>
</dbReference>
<feature type="binding site" evidence="4">
    <location>
        <position position="129"/>
    </location>
    <ligand>
        <name>Fe cation</name>
        <dbReference type="ChEBI" id="CHEBI:24875"/>
    </ligand>
</feature>
<dbReference type="GO" id="GO:0020037">
    <property type="term" value="F:heme binding"/>
    <property type="evidence" value="ECO:0007669"/>
    <property type="project" value="TreeGrafter"/>
</dbReference>
<dbReference type="Pfam" id="PF00210">
    <property type="entry name" value="Ferritin"/>
    <property type="match status" value="1"/>
</dbReference>
<name>A0A7W7VRD1_9ACTN</name>
<evidence type="ECO:0000313" key="6">
    <source>
        <dbReference type="EMBL" id="MBB4919981.1"/>
    </source>
</evidence>
<gene>
    <name evidence="6" type="ORF">FHS44_007125</name>
</gene>
<sequence length="183" mass="20650">MAEFLTDITEIRDRARHEIGKGPITPAYGADLQRVIQVCNEALATELVCVLRYKRHYYTATGLYAEPVAAEFLEHAAEEQEHADKLSRRIVQLGGNPDLSPKALATRSHTQYDGSLDLVEMIKEDLIAERIVIISYTEIIQWLGDHDVTTRRVFEEILAQEEDHADDLRGLLERLPAAEVAKA</sequence>
<dbReference type="SUPFAM" id="SSF47240">
    <property type="entry name" value="Ferritin-like"/>
    <property type="match status" value="1"/>
</dbReference>
<proteinExistence type="predicted"/>
<dbReference type="GO" id="GO:0004322">
    <property type="term" value="F:ferroxidase activity"/>
    <property type="evidence" value="ECO:0007669"/>
    <property type="project" value="UniProtKB-EC"/>
</dbReference>
<dbReference type="InterPro" id="IPR012347">
    <property type="entry name" value="Ferritin-like"/>
</dbReference>
<feature type="binding site" evidence="4">
    <location>
        <position position="161"/>
    </location>
    <ligand>
        <name>Fe cation</name>
        <dbReference type="ChEBI" id="CHEBI:24875"/>
    </ligand>
</feature>
<keyword evidence="2" id="KW-0409">Iron storage</keyword>
<comment type="caution">
    <text evidence="6">The sequence shown here is derived from an EMBL/GenBank/DDBJ whole genome shotgun (WGS) entry which is preliminary data.</text>
</comment>
<dbReference type="InterPro" id="IPR009040">
    <property type="entry name" value="Ferritin-like_diiron"/>
</dbReference>
<dbReference type="EC" id="1.16.3.1" evidence="6"/>
<evidence type="ECO:0000313" key="7">
    <source>
        <dbReference type="Proteomes" id="UP000552644"/>
    </source>
</evidence>
<dbReference type="PANTHER" id="PTHR30295">
    <property type="entry name" value="BACTERIOFERRITIN"/>
    <property type="match status" value="1"/>
</dbReference>
<reference evidence="6 7" key="1">
    <citation type="submission" date="2020-08" db="EMBL/GenBank/DDBJ databases">
        <title>Genomic Encyclopedia of Type Strains, Phase III (KMG-III): the genomes of soil and plant-associated and newly described type strains.</title>
        <authorList>
            <person name="Whitman W."/>
        </authorList>
    </citation>
    <scope>NUCLEOTIDE SEQUENCE [LARGE SCALE GENOMIC DNA]</scope>
    <source>
        <strain evidence="6 7">CECT 8840</strain>
    </source>
</reference>
<dbReference type="InterPro" id="IPR014490">
    <property type="entry name" value="Dps-like"/>
</dbReference>
<protein>
    <submittedName>
        <fullName evidence="6">Bacterioferritin</fullName>
        <ecNumber evidence="6">1.16.3.1</ecNumber>
    </submittedName>
</protein>
<evidence type="ECO:0000256" key="1">
    <source>
        <dbReference type="ARBA" id="ARBA00001970"/>
    </source>
</evidence>
<evidence type="ECO:0000256" key="4">
    <source>
        <dbReference type="PIRSR" id="PIRSR018063-50"/>
    </source>
</evidence>
<dbReference type="GO" id="GO:0006879">
    <property type="term" value="P:intracellular iron ion homeostasis"/>
    <property type="evidence" value="ECO:0007669"/>
    <property type="project" value="UniProtKB-KW"/>
</dbReference>
<feature type="binding site" evidence="4">
    <location>
        <position position="164"/>
    </location>
    <ligand>
        <name>Fe cation</name>
        <dbReference type="ChEBI" id="CHEBI:24875"/>
    </ligand>
</feature>
<evidence type="ECO:0000259" key="5">
    <source>
        <dbReference type="PROSITE" id="PS50905"/>
    </source>
</evidence>
<evidence type="ECO:0000256" key="2">
    <source>
        <dbReference type="ARBA" id="ARBA00022434"/>
    </source>
</evidence>
<feature type="domain" description="Ferritin-like diiron" evidence="5">
    <location>
        <begin position="29"/>
        <end position="179"/>
    </location>
</feature>